<evidence type="ECO:0000259" key="4">
    <source>
        <dbReference type="PROSITE" id="PS01124"/>
    </source>
</evidence>
<gene>
    <name evidence="5" type="ORF">FHY56_05415</name>
</gene>
<name>A0A502BPJ3_9HYPH</name>
<dbReference type="Gene3D" id="1.10.10.60">
    <property type="entry name" value="Homeodomain-like"/>
    <property type="match status" value="1"/>
</dbReference>
<dbReference type="InterPro" id="IPR018060">
    <property type="entry name" value="HTH_AraC"/>
</dbReference>
<organism evidence="5 6">
    <name type="scientific">Brucella gallinifaecis</name>
    <dbReference type="NCBI Taxonomy" id="215590"/>
    <lineage>
        <taxon>Bacteria</taxon>
        <taxon>Pseudomonadati</taxon>
        <taxon>Pseudomonadota</taxon>
        <taxon>Alphaproteobacteria</taxon>
        <taxon>Hyphomicrobiales</taxon>
        <taxon>Brucellaceae</taxon>
        <taxon>Brucella/Ochrobactrum group</taxon>
        <taxon>Brucella</taxon>
    </lineage>
</organism>
<dbReference type="OrthoDB" id="8004517at2"/>
<dbReference type="SUPFAM" id="SSF46689">
    <property type="entry name" value="Homeodomain-like"/>
    <property type="match status" value="1"/>
</dbReference>
<dbReference type="PANTHER" id="PTHR43280:SF31">
    <property type="entry name" value="TRANSCRIPTIONAL REGULATORY PROTEIN"/>
    <property type="match status" value="1"/>
</dbReference>
<evidence type="ECO:0000256" key="3">
    <source>
        <dbReference type="ARBA" id="ARBA00023163"/>
    </source>
</evidence>
<dbReference type="GO" id="GO:0003700">
    <property type="term" value="F:DNA-binding transcription factor activity"/>
    <property type="evidence" value="ECO:0007669"/>
    <property type="project" value="InterPro"/>
</dbReference>
<dbReference type="Proteomes" id="UP000315388">
    <property type="component" value="Unassembled WGS sequence"/>
</dbReference>
<keyword evidence="3" id="KW-0804">Transcription</keyword>
<sequence>MKKEFFFSTNMVDAKRKDDLWRETIKPIYEVSENTDEKIKGFHGSVRWRAIGSLLIGNSTFNSQRYVRTKRTIAQSGLDHYIIQIVTAGTMYSTFNDVEVYAQPGDIYITDLSQTTAGEVSAGSRININISKNELEKIYAWKNLHGVILKQHLPSTKILSNYIQGIINIEAEFSAVEAIGIKEALLSLLSSSLNGVDKGLSGDWVPILNIRHRIIAFIENNLANPLLCPQFIIEHFHISRSNLYRLFEKHGGISKFIRDKRLKLAYKIIMFSPDRVPSIKEISYRCGFNDPSQLIKSFKKMYGVNPKGVKENKYLLNSSEDSILLLQKHLSLVSEDITRSRIEDNQTAITK</sequence>
<dbReference type="PROSITE" id="PS01124">
    <property type="entry name" value="HTH_ARAC_FAMILY_2"/>
    <property type="match status" value="1"/>
</dbReference>
<dbReference type="PANTHER" id="PTHR43280">
    <property type="entry name" value="ARAC-FAMILY TRANSCRIPTIONAL REGULATOR"/>
    <property type="match status" value="1"/>
</dbReference>
<proteinExistence type="predicted"/>
<accession>A0A502BPJ3</accession>
<dbReference type="InterPro" id="IPR009057">
    <property type="entry name" value="Homeodomain-like_sf"/>
</dbReference>
<keyword evidence="6" id="KW-1185">Reference proteome</keyword>
<protein>
    <submittedName>
        <fullName evidence="5">Helix-turn-helix domain-containing protein</fullName>
    </submittedName>
</protein>
<keyword evidence="2" id="KW-0238">DNA-binding</keyword>
<comment type="caution">
    <text evidence="5">The sequence shown here is derived from an EMBL/GenBank/DDBJ whole genome shotgun (WGS) entry which is preliminary data.</text>
</comment>
<evidence type="ECO:0000313" key="5">
    <source>
        <dbReference type="EMBL" id="TPF76104.1"/>
    </source>
</evidence>
<evidence type="ECO:0000313" key="6">
    <source>
        <dbReference type="Proteomes" id="UP000315388"/>
    </source>
</evidence>
<keyword evidence="1" id="KW-0805">Transcription regulation</keyword>
<dbReference type="GO" id="GO:0043565">
    <property type="term" value="F:sequence-specific DNA binding"/>
    <property type="evidence" value="ECO:0007669"/>
    <property type="project" value="InterPro"/>
</dbReference>
<evidence type="ECO:0000256" key="1">
    <source>
        <dbReference type="ARBA" id="ARBA00023015"/>
    </source>
</evidence>
<feature type="domain" description="HTH araC/xylS-type" evidence="4">
    <location>
        <begin position="212"/>
        <end position="312"/>
    </location>
</feature>
<reference evidence="5 6" key="1">
    <citation type="journal article" date="2003" name="Int. J. Syst. Evol. Microbiol.">
        <title>Towards a standardized format for the description of a novel species (of an established genus): Ochrobactrum gallinifaecis sp. nov.</title>
        <authorList>
            <person name="Kampfer P."/>
            <person name="Buczolits S."/>
            <person name="Albrecht A."/>
            <person name="Busse H.J."/>
            <person name="Stackebrandt E."/>
        </authorList>
    </citation>
    <scope>NUCLEOTIDE SEQUENCE [LARGE SCALE GENOMIC DNA]</scope>
    <source>
        <strain evidence="5 6">ISO 196</strain>
    </source>
</reference>
<dbReference type="RefSeq" id="WP_140904156.1">
    <property type="nucleotide sequence ID" value="NZ_JBHTMD010000007.1"/>
</dbReference>
<dbReference type="SMART" id="SM00342">
    <property type="entry name" value="HTH_ARAC"/>
    <property type="match status" value="1"/>
</dbReference>
<evidence type="ECO:0000256" key="2">
    <source>
        <dbReference type="ARBA" id="ARBA00023125"/>
    </source>
</evidence>
<dbReference type="EMBL" id="VEWJ01000003">
    <property type="protein sequence ID" value="TPF76104.1"/>
    <property type="molecule type" value="Genomic_DNA"/>
</dbReference>
<dbReference type="AlphaFoldDB" id="A0A502BPJ3"/>
<dbReference type="Pfam" id="PF12833">
    <property type="entry name" value="HTH_18"/>
    <property type="match status" value="1"/>
</dbReference>